<keyword evidence="6" id="KW-1185">Reference proteome</keyword>
<sequence>MKKAFLAMALACAGFSANAEQAFMAPLVKQSVLLDVVATDYLVIVGERGHILTSDDGETFTQQRVPTHSTLTAVDIVNDNVWAVGHDAIILHSADKGVTWQQQLYNPDIERPFLDVLFFDDQHGIAVGAYGLFYRTTDGGNNWKSERHPTLLSADDQAYLEQVKAEDEDFYQQELNSILPHINHVTLDGDTLYMAGEAGLLAYSNDKGRSWNRYDVDYTGSFFDIRPLSGDTVVAVGLRGNIFKMKEQGVWSYVSTCAPSTLNALFPLSDESITALGNNGMLVTLSRPLPDSTSTPYTPLYQCERPKEVSVQQLDDKAAVLNAVRFNNKIIGVSANGIKKLNLD</sequence>
<keyword evidence="1" id="KW-0602">Photosynthesis</keyword>
<organism evidence="5 6">
    <name type="scientific">Alteromonas ponticola</name>
    <dbReference type="NCBI Taxonomy" id="2720613"/>
    <lineage>
        <taxon>Bacteria</taxon>
        <taxon>Pseudomonadati</taxon>
        <taxon>Pseudomonadota</taxon>
        <taxon>Gammaproteobacteria</taxon>
        <taxon>Alteromonadales</taxon>
        <taxon>Alteromonadaceae</taxon>
        <taxon>Alteromonas/Salinimonas group</taxon>
        <taxon>Alteromonas</taxon>
    </lineage>
</organism>
<feature type="domain" description="Photosynthesis system II assembly factor Ycf48/Hcf136-like" evidence="4">
    <location>
        <begin position="108"/>
        <end position="249"/>
    </location>
</feature>
<proteinExistence type="predicted"/>
<keyword evidence="2" id="KW-0604">Photosystem II</keyword>
<keyword evidence="3" id="KW-0732">Signal</keyword>
<dbReference type="Proteomes" id="UP000709336">
    <property type="component" value="Unassembled WGS sequence"/>
</dbReference>
<dbReference type="SUPFAM" id="SSF50939">
    <property type="entry name" value="Sialidases"/>
    <property type="match status" value="1"/>
</dbReference>
<gene>
    <name evidence="5" type="ORF">HCJ96_00120</name>
</gene>
<dbReference type="RefSeq" id="WP_169209011.1">
    <property type="nucleotide sequence ID" value="NZ_JAATNW010000001.1"/>
</dbReference>
<protein>
    <recommendedName>
        <fullName evidence="4">Photosynthesis system II assembly factor Ycf48/Hcf136-like domain-containing protein</fullName>
    </recommendedName>
</protein>
<reference evidence="5 6" key="1">
    <citation type="submission" date="2020-03" db="EMBL/GenBank/DDBJ databases">
        <title>Alteromonas ponticola sp. nov., isolated from seawater.</title>
        <authorList>
            <person name="Yoon J.-H."/>
            <person name="Kim Y.-O."/>
        </authorList>
    </citation>
    <scope>NUCLEOTIDE SEQUENCE [LARGE SCALE GENOMIC DNA]</scope>
    <source>
        <strain evidence="5 6">MYP5</strain>
    </source>
</reference>
<evidence type="ECO:0000313" key="5">
    <source>
        <dbReference type="EMBL" id="NMH58427.1"/>
    </source>
</evidence>
<dbReference type="InterPro" id="IPR028203">
    <property type="entry name" value="PSII_CF48-like_dom"/>
</dbReference>
<feature type="chain" id="PRO_5046285293" description="Photosynthesis system II assembly factor Ycf48/Hcf136-like domain-containing protein" evidence="3">
    <location>
        <begin position="20"/>
        <end position="344"/>
    </location>
</feature>
<dbReference type="Gene3D" id="2.130.10.10">
    <property type="entry name" value="YVTN repeat-like/Quinoprotein amine dehydrogenase"/>
    <property type="match status" value="1"/>
</dbReference>
<dbReference type="PANTHER" id="PTHR47199:SF2">
    <property type="entry name" value="PHOTOSYSTEM II STABILITY_ASSEMBLY FACTOR HCF136, CHLOROPLASTIC"/>
    <property type="match status" value="1"/>
</dbReference>
<evidence type="ECO:0000256" key="2">
    <source>
        <dbReference type="ARBA" id="ARBA00023276"/>
    </source>
</evidence>
<name>A0ABX1QVZ5_9ALTE</name>
<evidence type="ECO:0000313" key="6">
    <source>
        <dbReference type="Proteomes" id="UP000709336"/>
    </source>
</evidence>
<accession>A0ABX1QVZ5</accession>
<comment type="caution">
    <text evidence="5">The sequence shown here is derived from an EMBL/GenBank/DDBJ whole genome shotgun (WGS) entry which is preliminary data.</text>
</comment>
<dbReference type="InterPro" id="IPR036278">
    <property type="entry name" value="Sialidase_sf"/>
</dbReference>
<dbReference type="Pfam" id="PF14870">
    <property type="entry name" value="PSII_BNR"/>
    <property type="match status" value="2"/>
</dbReference>
<evidence type="ECO:0000259" key="4">
    <source>
        <dbReference type="Pfam" id="PF14870"/>
    </source>
</evidence>
<dbReference type="InterPro" id="IPR015943">
    <property type="entry name" value="WD40/YVTN_repeat-like_dom_sf"/>
</dbReference>
<dbReference type="PANTHER" id="PTHR47199">
    <property type="entry name" value="PHOTOSYSTEM II STABILITY/ASSEMBLY FACTOR HCF136, CHLOROPLASTIC"/>
    <property type="match status" value="1"/>
</dbReference>
<dbReference type="EMBL" id="JAATNW010000001">
    <property type="protein sequence ID" value="NMH58427.1"/>
    <property type="molecule type" value="Genomic_DNA"/>
</dbReference>
<feature type="signal peptide" evidence="3">
    <location>
        <begin position="1"/>
        <end position="19"/>
    </location>
</feature>
<evidence type="ECO:0000256" key="3">
    <source>
        <dbReference type="SAM" id="SignalP"/>
    </source>
</evidence>
<evidence type="ECO:0000256" key="1">
    <source>
        <dbReference type="ARBA" id="ARBA00022531"/>
    </source>
</evidence>
<feature type="domain" description="Photosynthesis system II assembly factor Ycf48/Hcf136-like" evidence="4">
    <location>
        <begin position="31"/>
        <end position="102"/>
    </location>
</feature>